<dbReference type="Proteomes" id="UP001311730">
    <property type="component" value="Unassembled WGS sequence"/>
</dbReference>
<dbReference type="EMBL" id="JAYKBW010000002">
    <property type="protein sequence ID" value="MEB3073977.1"/>
    <property type="molecule type" value="Genomic_DNA"/>
</dbReference>
<proteinExistence type="predicted"/>
<evidence type="ECO:0000313" key="1">
    <source>
        <dbReference type="EMBL" id="MEB3073977.1"/>
    </source>
</evidence>
<accession>A0ABU5Z8A9</accession>
<dbReference type="RefSeq" id="WP_157049243.1">
    <property type="nucleotide sequence ID" value="NZ_JAYKBW010000002.1"/>
</dbReference>
<organism evidence="1 2">
    <name type="scientific">Capnocytophaga gingivalis</name>
    <dbReference type="NCBI Taxonomy" id="1017"/>
    <lineage>
        <taxon>Bacteria</taxon>
        <taxon>Pseudomonadati</taxon>
        <taxon>Bacteroidota</taxon>
        <taxon>Flavobacteriia</taxon>
        <taxon>Flavobacteriales</taxon>
        <taxon>Flavobacteriaceae</taxon>
        <taxon>Capnocytophaga</taxon>
    </lineage>
</organism>
<gene>
    <name evidence="1" type="ORF">VJJ08_01500</name>
</gene>
<comment type="caution">
    <text evidence="1">The sequence shown here is derived from an EMBL/GenBank/DDBJ whole genome shotgun (WGS) entry which is preliminary data.</text>
</comment>
<sequence length="45" mass="5204">MQLVYTSEHKAKLPHEGAVKQFEIGVEYDTKAAKDKAKELNEKYH</sequence>
<name>A0ABU5Z8A9_9FLAO</name>
<evidence type="ECO:0000313" key="2">
    <source>
        <dbReference type="Proteomes" id="UP001311730"/>
    </source>
</evidence>
<keyword evidence="2" id="KW-1185">Reference proteome</keyword>
<protein>
    <submittedName>
        <fullName evidence="1">Uncharacterized protein</fullName>
    </submittedName>
</protein>
<reference evidence="1 2" key="1">
    <citation type="submission" date="2023-12" db="EMBL/GenBank/DDBJ databases">
        <title>Genomic sequences of Capnocytophaga and Parvimonas strains.</title>
        <authorList>
            <person name="Watt R.M."/>
            <person name="Wang M."/>
            <person name="Yang T."/>
            <person name="Tong W.M."/>
        </authorList>
    </citation>
    <scope>NUCLEOTIDE SEQUENCE [LARGE SCALE GENOMIC DNA]</scope>
    <source>
        <strain evidence="1 2">CCUG 13096</strain>
    </source>
</reference>